<evidence type="ECO:0000313" key="2">
    <source>
        <dbReference type="EMBL" id="SJK84409.1"/>
    </source>
</evidence>
<name>A0A1N5TFT4_9ARCH</name>
<dbReference type="Proteomes" id="UP000195607">
    <property type="component" value="Chromosome I"/>
</dbReference>
<sequence>MILETFVPTIYKNGLGRVTSPPFDMITKATEKELKKNPYNIVNLKDCKDPEEARKLFNKWLEEGVLSKNNSQGFVVLKQVFMEGGVQRERYGVIGIINLLEPENCLIPHENIITKLVNQREKLIERMEYQTEPVFVVSEQTNLNSTLRSIMSEQKCERVYEEPEGVFNSICILSDPVKIGKIQEVLKGDIGIIADGHHRTKAMLSLSKKYGEDVQFFNHLFVFVTSLRSESIFIAQVHRIVDYNEDIMKRIREKFIPEKTGESLDLKYPVIIHGESKYLLKPKTEMKYCDYLDAIDNSIKRGSSRAGIKYTYISEEAENDIRNDPNKMAFMMPPWDKEGFVQTLKRGYVLPAKSTYFYPKIPSGIAFYGLDAQE</sequence>
<accession>A0A1N5TFT4</accession>
<evidence type="ECO:0000313" key="1">
    <source>
        <dbReference type="EMBL" id="SIM47174.1"/>
    </source>
</evidence>
<dbReference type="Proteomes" id="UP000187822">
    <property type="component" value="Chromosome I"/>
</dbReference>
<protein>
    <recommendedName>
        <fullName evidence="5">DUF1015 domain-containing protein</fullName>
    </recommendedName>
</protein>
<reference evidence="1 4" key="1">
    <citation type="submission" date="2016-04" db="EMBL/GenBank/DDBJ databases">
        <authorList>
            <person name="Evans L.H."/>
            <person name="Alamgir A."/>
            <person name="Owens N."/>
            <person name="Weber N.D."/>
            <person name="Virtaneva K."/>
            <person name="Barbian K."/>
            <person name="Babar A."/>
            <person name="Rosenke K."/>
        </authorList>
    </citation>
    <scope>NUCLEOTIDE SEQUENCE [LARGE SCALE GENOMIC DNA]</scope>
    <source>
        <strain evidence="1">S5</strain>
        <strain evidence="4">S5(T) (JCM 30642 \VKM B-2941)</strain>
    </source>
</reference>
<gene>
    <name evidence="2" type="ORF">CPM_0529</name>
    <name evidence="1" type="ORF">CSP5_0557</name>
</gene>
<dbReference type="EMBL" id="LT719092">
    <property type="protein sequence ID" value="SJK84409.1"/>
    <property type="molecule type" value="Genomic_DNA"/>
</dbReference>
<proteinExistence type="predicted"/>
<dbReference type="InterPro" id="IPR008323">
    <property type="entry name" value="UCP033563"/>
</dbReference>
<evidence type="ECO:0008006" key="5">
    <source>
        <dbReference type="Google" id="ProtNLM"/>
    </source>
</evidence>
<dbReference type="STRING" id="1673428.CPM_0529"/>
<organism evidence="1 4">
    <name type="scientific">Cuniculiplasma divulgatum</name>
    <dbReference type="NCBI Taxonomy" id="1673428"/>
    <lineage>
        <taxon>Archaea</taxon>
        <taxon>Methanobacteriati</taxon>
        <taxon>Thermoplasmatota</taxon>
        <taxon>Thermoplasmata</taxon>
        <taxon>Thermoplasmatales</taxon>
        <taxon>Cuniculiplasmataceae</taxon>
        <taxon>Cuniculiplasma</taxon>
    </lineage>
</organism>
<dbReference type="AlphaFoldDB" id="A0A1N5TFT4"/>
<dbReference type="EMBL" id="LT671858">
    <property type="protein sequence ID" value="SIM47174.1"/>
    <property type="molecule type" value="Genomic_DNA"/>
</dbReference>
<keyword evidence="3" id="KW-1185">Reference proteome</keyword>
<evidence type="ECO:0000313" key="3">
    <source>
        <dbReference type="Proteomes" id="UP000187822"/>
    </source>
</evidence>
<reference evidence="2" key="2">
    <citation type="submission" date="2016-06" db="EMBL/GenBank/DDBJ databases">
        <authorList>
            <person name="Olsen C.W."/>
            <person name="Carey S."/>
            <person name="Hinshaw L."/>
            <person name="Karasin A.I."/>
        </authorList>
    </citation>
    <scope>NUCLEOTIDE SEQUENCE [LARGE SCALE GENOMIC DNA]</scope>
    <source>
        <strain evidence="2">PM4</strain>
    </source>
</reference>
<evidence type="ECO:0000313" key="4">
    <source>
        <dbReference type="Proteomes" id="UP000195607"/>
    </source>
</evidence>
<dbReference type="PANTHER" id="PTHR36454">
    <property type="entry name" value="LMO2823 PROTEIN"/>
    <property type="match status" value="1"/>
</dbReference>
<dbReference type="Pfam" id="PF06245">
    <property type="entry name" value="DUF1015"/>
    <property type="match status" value="1"/>
</dbReference>
<dbReference type="PANTHER" id="PTHR36454:SF1">
    <property type="entry name" value="DUF1015 DOMAIN-CONTAINING PROTEIN"/>
    <property type="match status" value="1"/>
</dbReference>
<dbReference type="KEGG" id="cdiv:CPM_0529"/>
<reference evidence="3" key="3">
    <citation type="submission" date="2016-06" db="EMBL/GenBank/DDBJ databases">
        <authorList>
            <person name="Toshchakov V.S."/>
        </authorList>
    </citation>
    <scope>NUCLEOTIDE SEQUENCE [LARGE SCALE GENOMIC DNA]</scope>
    <source>
        <strain>PM4 (JCM 30641</strain>
        <strain evidence="3">\VKM B-2940)</strain>
    </source>
</reference>